<feature type="domain" description="Laminin G" evidence="2">
    <location>
        <begin position="24"/>
        <end position="94"/>
    </location>
</feature>
<dbReference type="PANTHER" id="PTHR15036">
    <property type="entry name" value="PIKACHURIN-LIKE PROTEIN"/>
    <property type="match status" value="1"/>
</dbReference>
<dbReference type="OrthoDB" id="5848312at2759"/>
<dbReference type="AlphaFoldDB" id="A0A3P7M217"/>
<comment type="caution">
    <text evidence="1">Lacks conserved residue(s) required for the propagation of feature annotation.</text>
</comment>
<dbReference type="InterPro" id="IPR001791">
    <property type="entry name" value="Laminin_G"/>
</dbReference>
<reference evidence="3 4" key="1">
    <citation type="submission" date="2018-11" db="EMBL/GenBank/DDBJ databases">
        <authorList>
            <consortium name="Pathogen Informatics"/>
        </authorList>
    </citation>
    <scope>NUCLEOTIDE SEQUENCE [LARGE SCALE GENOMIC DNA]</scope>
</reference>
<dbReference type="Pfam" id="PF02210">
    <property type="entry name" value="Laminin_G_2"/>
    <property type="match status" value="1"/>
</dbReference>
<accession>A0A3P7M217</accession>
<dbReference type="EMBL" id="UYYB01138897">
    <property type="protein sequence ID" value="VDM85318.1"/>
    <property type="molecule type" value="Genomic_DNA"/>
</dbReference>
<evidence type="ECO:0000256" key="1">
    <source>
        <dbReference type="PROSITE-ProRule" id="PRU00122"/>
    </source>
</evidence>
<sequence>MGCTVTLIGGELSFSCKSPSQPPDVLSFQTGSSFLALPKWGALASGSLSFHFRTTEKDGLILFHGNMGKDAFDYVAFELIDGHLHMIINLGSGA</sequence>
<dbReference type="InterPro" id="IPR050372">
    <property type="entry name" value="Neurexin-related_CASP"/>
</dbReference>
<dbReference type="InterPro" id="IPR013320">
    <property type="entry name" value="ConA-like_dom_sf"/>
</dbReference>
<dbReference type="SUPFAM" id="SSF49899">
    <property type="entry name" value="Concanavalin A-like lectins/glucanases"/>
    <property type="match status" value="1"/>
</dbReference>
<evidence type="ECO:0000313" key="4">
    <source>
        <dbReference type="Proteomes" id="UP000270094"/>
    </source>
</evidence>
<dbReference type="Proteomes" id="UP000270094">
    <property type="component" value="Unassembled WGS sequence"/>
</dbReference>
<evidence type="ECO:0000259" key="2">
    <source>
        <dbReference type="PROSITE" id="PS50025"/>
    </source>
</evidence>
<dbReference type="CDD" id="cd00110">
    <property type="entry name" value="LamG"/>
    <property type="match status" value="1"/>
</dbReference>
<protein>
    <recommendedName>
        <fullName evidence="2">Laminin G domain-containing protein</fullName>
    </recommendedName>
</protein>
<feature type="non-terminal residue" evidence="3">
    <location>
        <position position="94"/>
    </location>
</feature>
<keyword evidence="4" id="KW-1185">Reference proteome</keyword>
<gene>
    <name evidence="3" type="ORF">SVUK_LOCUS20316</name>
</gene>
<dbReference type="PANTHER" id="PTHR15036:SF89">
    <property type="entry name" value="NEUREXIN 1, ISOFORM F"/>
    <property type="match status" value="1"/>
</dbReference>
<evidence type="ECO:0000313" key="3">
    <source>
        <dbReference type="EMBL" id="VDM85318.1"/>
    </source>
</evidence>
<organism evidence="3 4">
    <name type="scientific">Strongylus vulgaris</name>
    <name type="common">Blood worm</name>
    <dbReference type="NCBI Taxonomy" id="40348"/>
    <lineage>
        <taxon>Eukaryota</taxon>
        <taxon>Metazoa</taxon>
        <taxon>Ecdysozoa</taxon>
        <taxon>Nematoda</taxon>
        <taxon>Chromadorea</taxon>
        <taxon>Rhabditida</taxon>
        <taxon>Rhabditina</taxon>
        <taxon>Rhabditomorpha</taxon>
        <taxon>Strongyloidea</taxon>
        <taxon>Strongylidae</taxon>
        <taxon>Strongylus</taxon>
    </lineage>
</organism>
<name>A0A3P7M217_STRVU</name>
<dbReference type="PROSITE" id="PS50025">
    <property type="entry name" value="LAM_G_DOMAIN"/>
    <property type="match status" value="1"/>
</dbReference>
<proteinExistence type="predicted"/>
<dbReference type="Gene3D" id="2.60.120.200">
    <property type="match status" value="1"/>
</dbReference>